<dbReference type="AlphaFoldDB" id="A0A3A3G6B1"/>
<proteinExistence type="predicted"/>
<gene>
    <name evidence="2" type="ORF">D3878_22795</name>
</gene>
<evidence type="ECO:0000313" key="2">
    <source>
        <dbReference type="EMBL" id="RJG04067.1"/>
    </source>
</evidence>
<dbReference type="Proteomes" id="UP000266327">
    <property type="component" value="Unassembled WGS sequence"/>
</dbReference>
<sequence length="71" mass="7789">MISDFQQLSAKVGELAALTQSLRLENAVLRQAATVLAAENAELERKMDEAHQRLAVLLESIPEVVQDKESA</sequence>
<keyword evidence="1" id="KW-0175">Coiled coil</keyword>
<keyword evidence="3" id="KW-1185">Reference proteome</keyword>
<name>A0A3A3G6B1_9BURK</name>
<comment type="caution">
    <text evidence="2">The sequence shown here is derived from an EMBL/GenBank/DDBJ whole genome shotgun (WGS) entry which is preliminary data.</text>
</comment>
<feature type="coiled-coil region" evidence="1">
    <location>
        <begin position="26"/>
        <end position="60"/>
    </location>
</feature>
<accession>A0A3A3G6B1</accession>
<reference evidence="3" key="1">
    <citation type="submission" date="2018-09" db="EMBL/GenBank/DDBJ databases">
        <authorList>
            <person name="Zhu H."/>
        </authorList>
    </citation>
    <scope>NUCLEOTIDE SEQUENCE [LARGE SCALE GENOMIC DNA]</scope>
    <source>
        <strain evidence="3">K1S02-23</strain>
    </source>
</reference>
<dbReference type="OrthoDB" id="9135331at2"/>
<protein>
    <submittedName>
        <fullName evidence="2">DUF904 domain-containing protein</fullName>
    </submittedName>
</protein>
<organism evidence="2 3">
    <name type="scientific">Noviherbaspirillum sedimenti</name>
    <dbReference type="NCBI Taxonomy" id="2320865"/>
    <lineage>
        <taxon>Bacteria</taxon>
        <taxon>Pseudomonadati</taxon>
        <taxon>Pseudomonadota</taxon>
        <taxon>Betaproteobacteria</taxon>
        <taxon>Burkholderiales</taxon>
        <taxon>Oxalobacteraceae</taxon>
        <taxon>Noviherbaspirillum</taxon>
    </lineage>
</organism>
<evidence type="ECO:0000313" key="3">
    <source>
        <dbReference type="Proteomes" id="UP000266327"/>
    </source>
</evidence>
<dbReference type="EMBL" id="QYUQ01000002">
    <property type="protein sequence ID" value="RJG04067.1"/>
    <property type="molecule type" value="Genomic_DNA"/>
</dbReference>
<evidence type="ECO:0000256" key="1">
    <source>
        <dbReference type="SAM" id="Coils"/>
    </source>
</evidence>